<reference evidence="2 3" key="1">
    <citation type="submission" date="2013-03" db="EMBL/GenBank/DDBJ databases">
        <title>The Genome Sequence of Phialophora europaea CBS 101466.</title>
        <authorList>
            <consortium name="The Broad Institute Genomics Platform"/>
            <person name="Cuomo C."/>
            <person name="de Hoog S."/>
            <person name="Gorbushina A."/>
            <person name="Walker B."/>
            <person name="Young S.K."/>
            <person name="Zeng Q."/>
            <person name="Gargeya S."/>
            <person name="Fitzgerald M."/>
            <person name="Haas B."/>
            <person name="Abouelleil A."/>
            <person name="Allen A.W."/>
            <person name="Alvarado L."/>
            <person name="Arachchi H.M."/>
            <person name="Berlin A.M."/>
            <person name="Chapman S.B."/>
            <person name="Gainer-Dewar J."/>
            <person name="Goldberg J."/>
            <person name="Griggs A."/>
            <person name="Gujja S."/>
            <person name="Hansen M."/>
            <person name="Howarth C."/>
            <person name="Imamovic A."/>
            <person name="Ireland A."/>
            <person name="Larimer J."/>
            <person name="McCowan C."/>
            <person name="Murphy C."/>
            <person name="Pearson M."/>
            <person name="Poon T.W."/>
            <person name="Priest M."/>
            <person name="Roberts A."/>
            <person name="Saif S."/>
            <person name="Shea T."/>
            <person name="Sisk P."/>
            <person name="Sykes S."/>
            <person name="Wortman J."/>
            <person name="Nusbaum C."/>
            <person name="Birren B."/>
        </authorList>
    </citation>
    <scope>NUCLEOTIDE SEQUENCE [LARGE SCALE GENOMIC DNA]</scope>
    <source>
        <strain evidence="2 3">CBS 101466</strain>
    </source>
</reference>
<gene>
    <name evidence="2" type="ORF">HMPREF1541_08397</name>
</gene>
<feature type="region of interest" description="Disordered" evidence="1">
    <location>
        <begin position="457"/>
        <end position="628"/>
    </location>
</feature>
<dbReference type="InParanoid" id="W2RLN3"/>
<dbReference type="eggNOG" id="ENOG502S9SC">
    <property type="taxonomic scope" value="Eukaryota"/>
</dbReference>
<feature type="compositionally biased region" description="Basic and acidic residues" evidence="1">
    <location>
        <begin position="564"/>
        <end position="574"/>
    </location>
</feature>
<dbReference type="OrthoDB" id="2011769at2759"/>
<dbReference type="InterPro" id="IPR018853">
    <property type="entry name" value="DUF2457"/>
</dbReference>
<dbReference type="Pfam" id="PF10446">
    <property type="entry name" value="DUF2457"/>
    <property type="match status" value="1"/>
</dbReference>
<evidence type="ECO:0000313" key="2">
    <source>
        <dbReference type="EMBL" id="ETN37406.1"/>
    </source>
</evidence>
<accession>W2RLN3</accession>
<feature type="compositionally biased region" description="Pro residues" evidence="1">
    <location>
        <begin position="546"/>
        <end position="560"/>
    </location>
</feature>
<feature type="region of interest" description="Disordered" evidence="1">
    <location>
        <begin position="177"/>
        <end position="441"/>
    </location>
</feature>
<name>W2RLN3_CYPE1</name>
<proteinExistence type="predicted"/>
<dbReference type="GeneID" id="19975736"/>
<dbReference type="VEuPathDB" id="FungiDB:HMPREF1541_08397"/>
<feature type="compositionally biased region" description="Acidic residues" evidence="1">
    <location>
        <begin position="305"/>
        <end position="357"/>
    </location>
</feature>
<evidence type="ECO:0000256" key="1">
    <source>
        <dbReference type="SAM" id="MobiDB-lite"/>
    </source>
</evidence>
<feature type="compositionally biased region" description="Polar residues" evidence="1">
    <location>
        <begin position="379"/>
        <end position="396"/>
    </location>
</feature>
<evidence type="ECO:0000313" key="3">
    <source>
        <dbReference type="Proteomes" id="UP000030752"/>
    </source>
</evidence>
<feature type="compositionally biased region" description="Basic and acidic residues" evidence="1">
    <location>
        <begin position="282"/>
        <end position="304"/>
    </location>
</feature>
<feature type="compositionally biased region" description="Basic and acidic residues" evidence="1">
    <location>
        <begin position="509"/>
        <end position="520"/>
    </location>
</feature>
<dbReference type="HOGENOM" id="CLU_014084_0_0_1"/>
<dbReference type="EMBL" id="KB822724">
    <property type="protein sequence ID" value="ETN37406.1"/>
    <property type="molecule type" value="Genomic_DNA"/>
</dbReference>
<dbReference type="RefSeq" id="XP_008720938.1">
    <property type="nucleotide sequence ID" value="XM_008722716.1"/>
</dbReference>
<organism evidence="2 3">
    <name type="scientific">Cyphellophora europaea (strain CBS 101466)</name>
    <name type="common">Phialophora europaea</name>
    <dbReference type="NCBI Taxonomy" id="1220924"/>
    <lineage>
        <taxon>Eukaryota</taxon>
        <taxon>Fungi</taxon>
        <taxon>Dikarya</taxon>
        <taxon>Ascomycota</taxon>
        <taxon>Pezizomycotina</taxon>
        <taxon>Eurotiomycetes</taxon>
        <taxon>Chaetothyriomycetidae</taxon>
        <taxon>Chaetothyriales</taxon>
        <taxon>Cyphellophoraceae</taxon>
        <taxon>Cyphellophora</taxon>
    </lineage>
</organism>
<dbReference type="AlphaFoldDB" id="W2RLN3"/>
<protein>
    <submittedName>
        <fullName evidence="2">Uncharacterized protein</fullName>
    </submittedName>
</protein>
<feature type="compositionally biased region" description="Basic and acidic residues" evidence="1">
    <location>
        <begin position="180"/>
        <end position="194"/>
    </location>
</feature>
<sequence length="729" mass="80333">MQSIFKMFSVNNAPTVPVTEEDAAADVDEPPDRVSLLHQMPMDISYPKNSSRMPSFGRRESLLTRAIVGEPKADDAVSQHKQYTGRGLSTASSHSATSMASTAELISDHSPARSCSPSPPVPNGFTGLPGHKPSSTSVMIAPVTKDEKAAVADIGEAAVEKTLGRRRCIMFACAEAATPEPKKEEPKPEPEPPKRKCALTFMCPSRKDDVQDTIIEAPRREQRKPLPATAPAAMPDSTEQQSQTAPKSEKASSPTTPVSPQTFHEFGSSHDETDAWVNSAQQHKEKLTVKDCMKKENAIRKLGEEAEEEAEEEEREAEALDDIDEDPTQEDDFAPSDDGNDSDDEAGFADSDDESDAGSDHQFWAPAAQSSTTGATSTENLSHFSNRGRSRASSLESIPRSDSPARSSERPLFMKRPPKLPRMRPGTPELPDSTDFVCGTLDEDRPLEAAYISCLEQRKREKHIPIPQDIDPSFPTSDPEDEEDEEDEDESPGAGGPMWMKDQFAELDGAARSRTPREMKSPTPPSPRNEHPLPKLRLSRRNTNRSPPPKARCRSPPPPAYNLFDHRNDSEMRPPPHMRLRSPPGSPSFAPSVAPHMEIGQRPFGRGHRERTSSLPRTPNPFFKRFNVGSPSISNVASGAVTPATEEPPRSDLHVRGPVDIVMGLERKRQKRKEKFWRQHCRKAAKEYAERKQVPGRGAVRMKELGLECAERNRGYGTQGPAAQVVLSL</sequence>
<keyword evidence="3" id="KW-1185">Reference proteome</keyword>
<dbReference type="Proteomes" id="UP000030752">
    <property type="component" value="Unassembled WGS sequence"/>
</dbReference>
<feature type="compositionally biased region" description="Polar residues" evidence="1">
    <location>
        <begin position="237"/>
        <end position="262"/>
    </location>
</feature>
<feature type="compositionally biased region" description="Low complexity" evidence="1">
    <location>
        <begin position="365"/>
        <end position="378"/>
    </location>
</feature>
<feature type="compositionally biased region" description="Acidic residues" evidence="1">
    <location>
        <begin position="478"/>
        <end position="491"/>
    </location>
</feature>
<dbReference type="STRING" id="1220924.W2RLN3"/>